<evidence type="ECO:0000256" key="3">
    <source>
        <dbReference type="ARBA" id="ARBA00022490"/>
    </source>
</evidence>
<keyword evidence="4" id="KW-0677">Repeat</keyword>
<dbReference type="Pfam" id="PF18816">
    <property type="entry name" value="Importin_rep_5"/>
    <property type="match status" value="1"/>
</dbReference>
<accession>A0A9P8P8W5</accession>
<proteinExistence type="predicted"/>
<evidence type="ECO:0000256" key="5">
    <source>
        <dbReference type="ARBA" id="ARBA00022927"/>
    </source>
</evidence>
<evidence type="ECO:0000256" key="4">
    <source>
        <dbReference type="ARBA" id="ARBA00022737"/>
    </source>
</evidence>
<evidence type="ECO:0000313" key="6">
    <source>
        <dbReference type="EMBL" id="KAH3667089.1"/>
    </source>
</evidence>
<protein>
    <submittedName>
        <fullName evidence="6">Uncharacterized protein</fullName>
    </submittedName>
</protein>
<keyword evidence="7" id="KW-1185">Reference proteome</keyword>
<reference evidence="6" key="1">
    <citation type="journal article" date="2021" name="Open Biol.">
        <title>Shared evolutionary footprints suggest mitochondrial oxidative damage underlies multiple complex I losses in fungi.</title>
        <authorList>
            <person name="Schikora-Tamarit M.A."/>
            <person name="Marcet-Houben M."/>
            <person name="Nosek J."/>
            <person name="Gabaldon T."/>
        </authorList>
    </citation>
    <scope>NUCLEOTIDE SEQUENCE</scope>
    <source>
        <strain evidence="6">CBS6341</strain>
    </source>
</reference>
<dbReference type="Gene3D" id="1.25.10.10">
    <property type="entry name" value="Leucine-rich Repeat Variant"/>
    <property type="match status" value="2"/>
</dbReference>
<organism evidence="6 7">
    <name type="scientific">Wickerhamomyces mucosus</name>
    <dbReference type="NCBI Taxonomy" id="1378264"/>
    <lineage>
        <taxon>Eukaryota</taxon>
        <taxon>Fungi</taxon>
        <taxon>Dikarya</taxon>
        <taxon>Ascomycota</taxon>
        <taxon>Saccharomycotina</taxon>
        <taxon>Saccharomycetes</taxon>
        <taxon>Phaffomycetales</taxon>
        <taxon>Wickerhamomycetaceae</taxon>
        <taxon>Wickerhamomyces</taxon>
    </lineage>
</organism>
<dbReference type="InterPro" id="IPR041389">
    <property type="entry name" value="Importin_rep_6"/>
</dbReference>
<dbReference type="GO" id="GO:0005737">
    <property type="term" value="C:cytoplasm"/>
    <property type="evidence" value="ECO:0007669"/>
    <property type="project" value="UniProtKB-SubCell"/>
</dbReference>
<keyword evidence="5" id="KW-0653">Protein transport</keyword>
<dbReference type="SUPFAM" id="SSF48371">
    <property type="entry name" value="ARM repeat"/>
    <property type="match status" value="1"/>
</dbReference>
<comment type="subcellular location">
    <subcellularLocation>
        <location evidence="1">Cytoplasm</location>
    </subcellularLocation>
</comment>
<name>A0A9P8P8W5_9ASCO</name>
<dbReference type="AlphaFoldDB" id="A0A9P8P8W5"/>
<dbReference type="InterPro" id="IPR016024">
    <property type="entry name" value="ARM-type_fold"/>
</dbReference>
<evidence type="ECO:0000256" key="1">
    <source>
        <dbReference type="ARBA" id="ARBA00004496"/>
    </source>
</evidence>
<keyword evidence="3" id="KW-0963">Cytoplasm</keyword>
<dbReference type="InterPro" id="IPR040122">
    <property type="entry name" value="Importin_beta"/>
</dbReference>
<evidence type="ECO:0000313" key="7">
    <source>
        <dbReference type="Proteomes" id="UP000769528"/>
    </source>
</evidence>
<dbReference type="Proteomes" id="UP000769528">
    <property type="component" value="Unassembled WGS sequence"/>
</dbReference>
<evidence type="ECO:0000256" key="2">
    <source>
        <dbReference type="ARBA" id="ARBA00022448"/>
    </source>
</evidence>
<dbReference type="EMBL" id="JAEUBF010001392">
    <property type="protein sequence ID" value="KAH3667089.1"/>
    <property type="molecule type" value="Genomic_DNA"/>
</dbReference>
<dbReference type="InterPro" id="IPR011989">
    <property type="entry name" value="ARM-like"/>
</dbReference>
<gene>
    <name evidence="6" type="ORF">WICMUC_005436</name>
</gene>
<reference evidence="6" key="2">
    <citation type="submission" date="2021-01" db="EMBL/GenBank/DDBJ databases">
        <authorList>
            <person name="Schikora-Tamarit M.A."/>
        </authorList>
    </citation>
    <scope>NUCLEOTIDE SEQUENCE</scope>
    <source>
        <strain evidence="6">CBS6341</strain>
    </source>
</reference>
<sequence length="511" mass="56448">ELINLFGAIQSTPLQQDDPVKPYLEQGWSRIARIIGKDFLPYLPSVLPPVLEAAKASQDISLLEEDEAEEFNQNEDWDVVQLSGKHIAVHTAVLDDKAAAIDLISGYADILKGDFFHYTKEIVVDIILPAFDFYLHDDVRRAAAQSLSSLLLTAKAASGERSTQTLELWQLIAKKLISSIGSEPVPDLLFVYYNALADCIQVIGDDALSVEQLESFVKNVDSNLKEMYQRVKERESVDDEYNEDIDEDLEGDYTDEDLSDEINKTISIVFKSTKVNFLQPFQALVPTIASYINDENVTCKLFGLCVASDVIEYTGDQSVVYRELFLNQIGESLSNPAPSIRQAAAYAVGVSAQYAHSSYSDFLLAVLQPLFKITEFQDARSSDNLTATENASSSIAKILHALGKNIPNFDTVVESWIKTLPICRDNEAAPYAYTFLAKLIESGHPAVTSQVPKVLDDVIQALVFNSIAGKTAETVVNATKQLLGTIPQGEAVGLLQRYPAETSQVIQKWFA</sequence>
<dbReference type="PANTHER" id="PTHR10527">
    <property type="entry name" value="IMPORTIN BETA"/>
    <property type="match status" value="1"/>
</dbReference>
<comment type="caution">
    <text evidence="6">The sequence shown here is derived from an EMBL/GenBank/DDBJ whole genome shotgun (WGS) entry which is preliminary data.</text>
</comment>
<dbReference type="OrthoDB" id="543373at2759"/>
<dbReference type="Pfam" id="PF18829">
    <property type="entry name" value="Importin_rep_6"/>
    <property type="match status" value="1"/>
</dbReference>
<dbReference type="InterPro" id="IPR040928">
    <property type="entry name" value="Importin_rep_5"/>
</dbReference>
<dbReference type="GO" id="GO:0006606">
    <property type="term" value="P:protein import into nucleus"/>
    <property type="evidence" value="ECO:0007669"/>
    <property type="project" value="InterPro"/>
</dbReference>
<feature type="non-terminal residue" evidence="6">
    <location>
        <position position="1"/>
    </location>
</feature>
<keyword evidence="2" id="KW-0813">Transport</keyword>